<dbReference type="InterPro" id="IPR047867">
    <property type="entry name" value="Ribosomal_uL22_bac/org-type"/>
</dbReference>
<comment type="subunit">
    <text evidence="7 9">Part of the 50S ribosomal subunit.</text>
</comment>
<evidence type="ECO:0000256" key="6">
    <source>
        <dbReference type="ARBA" id="ARBA00035207"/>
    </source>
</evidence>
<feature type="region of interest" description="Disordered" evidence="11">
    <location>
        <begin position="110"/>
        <end position="134"/>
    </location>
</feature>
<evidence type="ECO:0000256" key="11">
    <source>
        <dbReference type="SAM" id="MobiDB-lite"/>
    </source>
</evidence>
<gene>
    <name evidence="7 12" type="primary">rplV</name>
    <name evidence="12" type="ORF">HKN21_00085</name>
</gene>
<accession>A0A7Y2E4Q1</accession>
<protein>
    <recommendedName>
        <fullName evidence="6 7">Large ribosomal subunit protein uL22</fullName>
    </recommendedName>
</protein>
<dbReference type="GO" id="GO:0022625">
    <property type="term" value="C:cytosolic large ribosomal subunit"/>
    <property type="evidence" value="ECO:0007669"/>
    <property type="project" value="TreeGrafter"/>
</dbReference>
<evidence type="ECO:0000256" key="7">
    <source>
        <dbReference type="HAMAP-Rule" id="MF_01331"/>
    </source>
</evidence>
<dbReference type="GO" id="GO:0006412">
    <property type="term" value="P:translation"/>
    <property type="evidence" value="ECO:0007669"/>
    <property type="project" value="UniProtKB-UniRule"/>
</dbReference>
<keyword evidence="2 7" id="KW-0699">rRNA-binding</keyword>
<comment type="similarity">
    <text evidence="1 7 8">Belongs to the universal ribosomal protein uL22 family.</text>
</comment>
<evidence type="ECO:0000256" key="3">
    <source>
        <dbReference type="ARBA" id="ARBA00022884"/>
    </source>
</evidence>
<dbReference type="Proteomes" id="UP000547674">
    <property type="component" value="Unassembled WGS sequence"/>
</dbReference>
<dbReference type="NCBIfam" id="TIGR01044">
    <property type="entry name" value="rplV_bact"/>
    <property type="match status" value="1"/>
</dbReference>
<organism evidence="12 13">
    <name type="scientific">Eiseniibacteriota bacterium</name>
    <dbReference type="NCBI Taxonomy" id="2212470"/>
    <lineage>
        <taxon>Bacteria</taxon>
        <taxon>Candidatus Eiseniibacteriota</taxon>
    </lineage>
</organism>
<dbReference type="SUPFAM" id="SSF54843">
    <property type="entry name" value="Ribosomal protein L22"/>
    <property type="match status" value="1"/>
</dbReference>
<dbReference type="Gene3D" id="3.90.470.10">
    <property type="entry name" value="Ribosomal protein L22/L17"/>
    <property type="match status" value="1"/>
</dbReference>
<keyword evidence="5 7" id="KW-0687">Ribonucleoprotein</keyword>
<evidence type="ECO:0000256" key="2">
    <source>
        <dbReference type="ARBA" id="ARBA00022730"/>
    </source>
</evidence>
<dbReference type="InterPro" id="IPR018260">
    <property type="entry name" value="Ribosomal_uL22_CS"/>
</dbReference>
<dbReference type="HAMAP" id="MF_01331_B">
    <property type="entry name" value="Ribosomal_uL22_B"/>
    <property type="match status" value="1"/>
</dbReference>
<dbReference type="AlphaFoldDB" id="A0A7Y2E4Q1"/>
<name>A0A7Y2E4Q1_UNCEI</name>
<dbReference type="GO" id="GO:0019843">
    <property type="term" value="F:rRNA binding"/>
    <property type="evidence" value="ECO:0007669"/>
    <property type="project" value="UniProtKB-UniRule"/>
</dbReference>
<dbReference type="Pfam" id="PF00237">
    <property type="entry name" value="Ribosomal_L22"/>
    <property type="match status" value="1"/>
</dbReference>
<keyword evidence="4 7" id="KW-0689">Ribosomal protein</keyword>
<feature type="compositionally biased region" description="Basic residues" evidence="11">
    <location>
        <begin position="117"/>
        <end position="134"/>
    </location>
</feature>
<dbReference type="GO" id="GO:0003735">
    <property type="term" value="F:structural constituent of ribosome"/>
    <property type="evidence" value="ECO:0007669"/>
    <property type="project" value="InterPro"/>
</dbReference>
<dbReference type="EMBL" id="JABDJR010000003">
    <property type="protein sequence ID" value="NNF05131.1"/>
    <property type="molecule type" value="Genomic_DNA"/>
</dbReference>
<evidence type="ECO:0000313" key="12">
    <source>
        <dbReference type="EMBL" id="NNF05131.1"/>
    </source>
</evidence>
<keyword evidence="3 7" id="KW-0694">RNA-binding</keyword>
<dbReference type="InterPro" id="IPR036394">
    <property type="entry name" value="Ribosomal_uL22_sf"/>
</dbReference>
<evidence type="ECO:0000256" key="9">
    <source>
        <dbReference type="RuleBase" id="RU004006"/>
    </source>
</evidence>
<dbReference type="InterPro" id="IPR005727">
    <property type="entry name" value="Ribosomal_uL22_bac/chlpt-type"/>
</dbReference>
<reference evidence="12 13" key="1">
    <citation type="submission" date="2020-03" db="EMBL/GenBank/DDBJ databases">
        <title>Metabolic flexibility allows generalist bacteria to become dominant in a frequently disturbed ecosystem.</title>
        <authorList>
            <person name="Chen Y.-J."/>
            <person name="Leung P.M."/>
            <person name="Bay S.K."/>
            <person name="Hugenholtz P."/>
            <person name="Kessler A.J."/>
            <person name="Shelley G."/>
            <person name="Waite D.W."/>
            <person name="Cook P.L."/>
            <person name="Greening C."/>
        </authorList>
    </citation>
    <scope>NUCLEOTIDE SEQUENCE [LARGE SCALE GENOMIC DNA]</scope>
    <source>
        <strain evidence="12">SS_bin_28</strain>
    </source>
</reference>
<dbReference type="CDD" id="cd00336">
    <property type="entry name" value="Ribosomal_L22"/>
    <property type="match status" value="1"/>
</dbReference>
<evidence type="ECO:0000256" key="5">
    <source>
        <dbReference type="ARBA" id="ARBA00023274"/>
    </source>
</evidence>
<dbReference type="PANTHER" id="PTHR13501">
    <property type="entry name" value="CHLOROPLAST 50S RIBOSOMAL PROTEIN L22-RELATED"/>
    <property type="match status" value="1"/>
</dbReference>
<comment type="function">
    <text evidence="7">The globular domain of the protein is located near the polypeptide exit tunnel on the outside of the subunit, while an extended beta-hairpin is found that lines the wall of the exit tunnel in the center of the 70S ribosome.</text>
</comment>
<proteinExistence type="inferred from homology"/>
<evidence type="ECO:0000256" key="1">
    <source>
        <dbReference type="ARBA" id="ARBA00009451"/>
    </source>
</evidence>
<dbReference type="PROSITE" id="PS00464">
    <property type="entry name" value="RIBOSOMAL_L22"/>
    <property type="match status" value="1"/>
</dbReference>
<dbReference type="InterPro" id="IPR001063">
    <property type="entry name" value="Ribosomal_uL22"/>
</dbReference>
<dbReference type="PANTHER" id="PTHR13501:SF8">
    <property type="entry name" value="LARGE RIBOSOMAL SUBUNIT PROTEIN UL22M"/>
    <property type="match status" value="1"/>
</dbReference>
<sequence length="134" mass="14954">MEARALARYVRVAPRKVNQLLDLVRGQDVEAALVTLTFSKRHVSRQVEKIMRSAVANAVQAESNLDVEDLYVKEAIVGPGPIMKRWLPRAQGRATPIMKRTSHITIVVAEKSDRPKPKFKSGRAARRAGSRRSA</sequence>
<evidence type="ECO:0000256" key="10">
    <source>
        <dbReference type="RuleBase" id="RU004008"/>
    </source>
</evidence>
<comment type="function">
    <text evidence="7 10">This protein binds specifically to 23S rRNA; its binding is stimulated by other ribosomal proteins, e.g., L4, L17, and L20. It is important during the early stages of 50S assembly. It makes multiple contacts with different domains of the 23S rRNA in the assembled 50S subunit and ribosome.</text>
</comment>
<comment type="caution">
    <text evidence="12">The sequence shown here is derived from an EMBL/GenBank/DDBJ whole genome shotgun (WGS) entry which is preliminary data.</text>
</comment>
<evidence type="ECO:0000256" key="8">
    <source>
        <dbReference type="RuleBase" id="RU004005"/>
    </source>
</evidence>
<evidence type="ECO:0000313" key="13">
    <source>
        <dbReference type="Proteomes" id="UP000547674"/>
    </source>
</evidence>
<evidence type="ECO:0000256" key="4">
    <source>
        <dbReference type="ARBA" id="ARBA00022980"/>
    </source>
</evidence>